<evidence type="ECO:0000256" key="1">
    <source>
        <dbReference type="SAM" id="Phobius"/>
    </source>
</evidence>
<proteinExistence type="predicted"/>
<dbReference type="PIRSF" id="PIRSF030959">
    <property type="entry name" value="UCP030959"/>
    <property type="match status" value="1"/>
</dbReference>
<evidence type="ECO:0008006" key="4">
    <source>
        <dbReference type="Google" id="ProtNLM"/>
    </source>
</evidence>
<feature type="transmembrane region" description="Helical" evidence="1">
    <location>
        <begin position="26"/>
        <end position="45"/>
    </location>
</feature>
<dbReference type="RefSeq" id="WP_156431854.1">
    <property type="nucleotide sequence ID" value="NZ_JBHSCR010000014.1"/>
</dbReference>
<keyword evidence="1" id="KW-1133">Transmembrane helix</keyword>
<protein>
    <recommendedName>
        <fullName evidence="4">Cardiolipin synthase N-terminal domain-containing protein</fullName>
    </recommendedName>
</protein>
<dbReference type="InterPro" id="IPR011990">
    <property type="entry name" value="TPR-like_helical_dom_sf"/>
</dbReference>
<keyword evidence="1" id="KW-0472">Membrane</keyword>
<dbReference type="Proteomes" id="UP001595776">
    <property type="component" value="Unassembled WGS sequence"/>
</dbReference>
<sequence>MPIFVMLVLLQLGCAYHVVKTGRDKYWIWLVIMAPGIGCAIYLITQVLPDAGNTRAAGNLKKGAVKILDPQRELREAHHAFDMVESTENRLRLADALMALEKWDEAAPHIETCLQGAHKHDPHILMRQARLSLEQGRPDQTVEILDLLQEKNPGFNSQEGHLLYSRGLAEAGQLEAALGSYENLIGYATGEEARVRYGLLLQYSGQPDAAMHIFDEVAARLRRATGHYRKTQKKWAAIAENARRQNG</sequence>
<dbReference type="Gene3D" id="1.25.40.10">
    <property type="entry name" value="Tetratricopeptide repeat domain"/>
    <property type="match status" value="1"/>
</dbReference>
<dbReference type="InterPro" id="IPR014562">
    <property type="entry name" value="UCP030959_TPR_rpt-cont"/>
</dbReference>
<comment type="caution">
    <text evidence="2">The sequence shown here is derived from an EMBL/GenBank/DDBJ whole genome shotgun (WGS) entry which is preliminary data.</text>
</comment>
<dbReference type="SUPFAM" id="SSF48452">
    <property type="entry name" value="TPR-like"/>
    <property type="match status" value="1"/>
</dbReference>
<reference evidence="3" key="1">
    <citation type="journal article" date="2019" name="Int. J. Syst. Evol. Microbiol.">
        <title>The Global Catalogue of Microorganisms (GCM) 10K type strain sequencing project: providing services to taxonomists for standard genome sequencing and annotation.</title>
        <authorList>
            <consortium name="The Broad Institute Genomics Platform"/>
            <consortium name="The Broad Institute Genome Sequencing Center for Infectious Disease"/>
            <person name="Wu L."/>
            <person name="Ma J."/>
        </authorList>
    </citation>
    <scope>NUCLEOTIDE SEQUENCE [LARGE SCALE GENOMIC DNA]</scope>
    <source>
        <strain evidence="3">CGMCC 1.15304</strain>
    </source>
</reference>
<keyword evidence="1" id="KW-0812">Transmembrane</keyword>
<accession>A0ABV8UCS4</accession>
<evidence type="ECO:0000313" key="3">
    <source>
        <dbReference type="Proteomes" id="UP001595776"/>
    </source>
</evidence>
<dbReference type="EMBL" id="JBHSCR010000014">
    <property type="protein sequence ID" value="MFC4349022.1"/>
    <property type="molecule type" value="Genomic_DNA"/>
</dbReference>
<keyword evidence="3" id="KW-1185">Reference proteome</keyword>
<name>A0ABV8UCS4_9PROT</name>
<gene>
    <name evidence="2" type="ORF">ACFO5Q_14300</name>
</gene>
<organism evidence="2 3">
    <name type="scientific">Kordiimonas lipolytica</name>
    <dbReference type="NCBI Taxonomy" id="1662421"/>
    <lineage>
        <taxon>Bacteria</taxon>
        <taxon>Pseudomonadati</taxon>
        <taxon>Pseudomonadota</taxon>
        <taxon>Alphaproteobacteria</taxon>
        <taxon>Kordiimonadales</taxon>
        <taxon>Kordiimonadaceae</taxon>
        <taxon>Kordiimonas</taxon>
    </lineage>
</organism>
<evidence type="ECO:0000313" key="2">
    <source>
        <dbReference type="EMBL" id="MFC4349022.1"/>
    </source>
</evidence>